<accession>A0A9J6ETZ1</accession>
<dbReference type="Proteomes" id="UP000821866">
    <property type="component" value="Chromosome 10"/>
</dbReference>
<feature type="transmembrane region" description="Helical" evidence="6">
    <location>
        <begin position="304"/>
        <end position="327"/>
    </location>
</feature>
<evidence type="ECO:0000256" key="4">
    <source>
        <dbReference type="ARBA" id="ARBA00022989"/>
    </source>
</evidence>
<dbReference type="GO" id="GO:0022857">
    <property type="term" value="F:transmembrane transporter activity"/>
    <property type="evidence" value="ECO:0007669"/>
    <property type="project" value="InterPro"/>
</dbReference>
<gene>
    <name evidence="7" type="ORF">HPB51_013342</name>
</gene>
<keyword evidence="4 6" id="KW-1133">Transmembrane helix</keyword>
<reference evidence="7" key="1">
    <citation type="journal article" date="2020" name="Cell">
        <title>Large-Scale Comparative Analyses of Tick Genomes Elucidate Their Genetic Diversity and Vector Capacities.</title>
        <authorList>
            <consortium name="Tick Genome and Microbiome Consortium (TIGMIC)"/>
            <person name="Jia N."/>
            <person name="Wang J."/>
            <person name="Shi W."/>
            <person name="Du L."/>
            <person name="Sun Y."/>
            <person name="Zhan W."/>
            <person name="Jiang J.F."/>
            <person name="Wang Q."/>
            <person name="Zhang B."/>
            <person name="Ji P."/>
            <person name="Bell-Sakyi L."/>
            <person name="Cui X.M."/>
            <person name="Yuan T.T."/>
            <person name="Jiang B.G."/>
            <person name="Yang W.F."/>
            <person name="Lam T.T."/>
            <person name="Chang Q.C."/>
            <person name="Ding S.J."/>
            <person name="Wang X.J."/>
            <person name="Zhu J.G."/>
            <person name="Ruan X.D."/>
            <person name="Zhao L."/>
            <person name="Wei J.T."/>
            <person name="Ye R.Z."/>
            <person name="Que T.C."/>
            <person name="Du C.H."/>
            <person name="Zhou Y.H."/>
            <person name="Cheng J.X."/>
            <person name="Dai P.F."/>
            <person name="Guo W.B."/>
            <person name="Han X.H."/>
            <person name="Huang E.J."/>
            <person name="Li L.F."/>
            <person name="Wei W."/>
            <person name="Gao Y.C."/>
            <person name="Liu J.Z."/>
            <person name="Shao H.Z."/>
            <person name="Wang X."/>
            <person name="Wang C.C."/>
            <person name="Yang T.C."/>
            <person name="Huo Q.B."/>
            <person name="Li W."/>
            <person name="Chen H.Y."/>
            <person name="Chen S.E."/>
            <person name="Zhou L.G."/>
            <person name="Ni X.B."/>
            <person name="Tian J.H."/>
            <person name="Sheng Y."/>
            <person name="Liu T."/>
            <person name="Pan Y.S."/>
            <person name="Xia L.Y."/>
            <person name="Li J."/>
            <person name="Zhao F."/>
            <person name="Cao W.C."/>
        </authorList>
    </citation>
    <scope>NUCLEOTIDE SEQUENCE</scope>
    <source>
        <strain evidence="7">Rmic-2018</strain>
    </source>
</reference>
<keyword evidence="2" id="KW-0813">Transport</keyword>
<evidence type="ECO:0000313" key="7">
    <source>
        <dbReference type="EMBL" id="KAH8037552.1"/>
    </source>
</evidence>
<evidence type="ECO:0000256" key="6">
    <source>
        <dbReference type="SAM" id="Phobius"/>
    </source>
</evidence>
<keyword evidence="3 6" id="KW-0812">Transmembrane</keyword>
<comment type="subcellular location">
    <subcellularLocation>
        <location evidence="1">Membrane</location>
        <topology evidence="1">Multi-pass membrane protein</topology>
    </subcellularLocation>
</comment>
<feature type="transmembrane region" description="Helical" evidence="6">
    <location>
        <begin position="100"/>
        <end position="118"/>
    </location>
</feature>
<dbReference type="PANTHER" id="PTHR43385:SF1">
    <property type="entry name" value="RIBOFLAVIN TRANSPORTER RIBJ"/>
    <property type="match status" value="1"/>
</dbReference>
<dbReference type="SUPFAM" id="SSF103473">
    <property type="entry name" value="MFS general substrate transporter"/>
    <property type="match status" value="1"/>
</dbReference>
<dbReference type="GO" id="GO:0016020">
    <property type="term" value="C:membrane"/>
    <property type="evidence" value="ECO:0007669"/>
    <property type="project" value="UniProtKB-SubCell"/>
</dbReference>
<dbReference type="InterPro" id="IPR052983">
    <property type="entry name" value="MFS_Riboflavin_Transporter"/>
</dbReference>
<comment type="caution">
    <text evidence="7">The sequence shown here is derived from an EMBL/GenBank/DDBJ whole genome shotgun (WGS) entry which is preliminary data.</text>
</comment>
<dbReference type="AlphaFoldDB" id="A0A9J6ETZ1"/>
<organism evidence="7 8">
    <name type="scientific">Rhipicephalus microplus</name>
    <name type="common">Cattle tick</name>
    <name type="synonym">Boophilus microplus</name>
    <dbReference type="NCBI Taxonomy" id="6941"/>
    <lineage>
        <taxon>Eukaryota</taxon>
        <taxon>Metazoa</taxon>
        <taxon>Ecdysozoa</taxon>
        <taxon>Arthropoda</taxon>
        <taxon>Chelicerata</taxon>
        <taxon>Arachnida</taxon>
        <taxon>Acari</taxon>
        <taxon>Parasitiformes</taxon>
        <taxon>Ixodida</taxon>
        <taxon>Ixodoidea</taxon>
        <taxon>Ixodidae</taxon>
        <taxon>Rhipicephalinae</taxon>
        <taxon>Rhipicephalus</taxon>
        <taxon>Boophilus</taxon>
    </lineage>
</organism>
<reference evidence="7" key="2">
    <citation type="submission" date="2021-09" db="EMBL/GenBank/DDBJ databases">
        <authorList>
            <person name="Jia N."/>
            <person name="Wang J."/>
            <person name="Shi W."/>
            <person name="Du L."/>
            <person name="Sun Y."/>
            <person name="Zhan W."/>
            <person name="Jiang J."/>
            <person name="Wang Q."/>
            <person name="Zhang B."/>
            <person name="Ji P."/>
            <person name="Sakyi L.B."/>
            <person name="Cui X."/>
            <person name="Yuan T."/>
            <person name="Jiang B."/>
            <person name="Yang W."/>
            <person name="Lam T.T.-Y."/>
            <person name="Chang Q."/>
            <person name="Ding S."/>
            <person name="Wang X."/>
            <person name="Zhu J."/>
            <person name="Ruan X."/>
            <person name="Zhao L."/>
            <person name="Wei J."/>
            <person name="Que T."/>
            <person name="Du C."/>
            <person name="Cheng J."/>
            <person name="Dai P."/>
            <person name="Han X."/>
            <person name="Huang E."/>
            <person name="Gao Y."/>
            <person name="Liu J."/>
            <person name="Shao H."/>
            <person name="Ye R."/>
            <person name="Li L."/>
            <person name="Wei W."/>
            <person name="Wang X."/>
            <person name="Wang C."/>
            <person name="Huo Q."/>
            <person name="Li W."/>
            <person name="Guo W."/>
            <person name="Chen H."/>
            <person name="Chen S."/>
            <person name="Zhou L."/>
            <person name="Zhou L."/>
            <person name="Ni X."/>
            <person name="Tian J."/>
            <person name="Zhou Y."/>
            <person name="Sheng Y."/>
            <person name="Liu T."/>
            <person name="Pan Y."/>
            <person name="Xia L."/>
            <person name="Li J."/>
            <person name="Zhao F."/>
            <person name="Cao W."/>
        </authorList>
    </citation>
    <scope>NUCLEOTIDE SEQUENCE</scope>
    <source>
        <strain evidence="7">Rmic-2018</strain>
        <tissue evidence="7">Larvae</tissue>
    </source>
</reference>
<feature type="transmembrane region" description="Helical" evidence="6">
    <location>
        <begin position="227"/>
        <end position="251"/>
    </location>
</feature>
<dbReference type="Gene3D" id="1.20.1250.20">
    <property type="entry name" value="MFS general substrate transporter like domains"/>
    <property type="match status" value="1"/>
</dbReference>
<evidence type="ECO:0008006" key="9">
    <source>
        <dbReference type="Google" id="ProtNLM"/>
    </source>
</evidence>
<dbReference type="PANTHER" id="PTHR43385">
    <property type="entry name" value="RIBOFLAVIN TRANSPORTER RIBJ"/>
    <property type="match status" value="1"/>
</dbReference>
<evidence type="ECO:0000256" key="3">
    <source>
        <dbReference type="ARBA" id="ARBA00022692"/>
    </source>
</evidence>
<sequence>MKRWASKAKRGRGEIAPPVAPPVEAKSEIVPTASKLSSRHRVLCSAISGMYVAANVLVAQHFEERRAMACSLVYAASGLSNFVLPPLVEFFRTTYGIRAAFLLYGAIFLNALPPAIVLRSPPWLTNSKTVLEKVVPKADVKKNGTCTCSVVCRENMTLSNTPQNPPFYTQRQPLGNEAVNPSSGVKENSSCAHLCPEKASQKVPEATKFLSRLKLGHTAKQFVTCSFIVYALSFASITFTTGAFVLISADLAVDRGVSPSNSVYFLQAFAVADVAFRAAAGFAIDSSMLSVESTMLLGYVLQGLAYEWLAWASTLPPMIAAAAVLGVTSGSRLSLQAPALVHDFGIGNLPTMMGAVSFCAGASLLMRPLLIAVSGGGKEVAVFPSCVGQNTASVPPPEAHRAHSAATRYVFRTVGDLDVI</sequence>
<dbReference type="InterPro" id="IPR036259">
    <property type="entry name" value="MFS_trans_sf"/>
</dbReference>
<keyword evidence="8" id="KW-1185">Reference proteome</keyword>
<dbReference type="Pfam" id="PF07690">
    <property type="entry name" value="MFS_1"/>
    <property type="match status" value="1"/>
</dbReference>
<dbReference type="VEuPathDB" id="VectorBase:LOC119179106"/>
<evidence type="ECO:0000313" key="8">
    <source>
        <dbReference type="Proteomes" id="UP000821866"/>
    </source>
</evidence>
<proteinExistence type="predicted"/>
<keyword evidence="5 6" id="KW-0472">Membrane</keyword>
<name>A0A9J6ETZ1_RHIMP</name>
<feature type="transmembrane region" description="Helical" evidence="6">
    <location>
        <begin position="66"/>
        <end position="88"/>
    </location>
</feature>
<evidence type="ECO:0000256" key="2">
    <source>
        <dbReference type="ARBA" id="ARBA00022448"/>
    </source>
</evidence>
<evidence type="ECO:0000256" key="5">
    <source>
        <dbReference type="ARBA" id="ARBA00023136"/>
    </source>
</evidence>
<dbReference type="InterPro" id="IPR011701">
    <property type="entry name" value="MFS"/>
</dbReference>
<protein>
    <recommendedName>
        <fullName evidence="9">Monocarboxylate transporter</fullName>
    </recommendedName>
</protein>
<dbReference type="EMBL" id="JABSTU010000002">
    <property type="protein sequence ID" value="KAH8037552.1"/>
    <property type="molecule type" value="Genomic_DNA"/>
</dbReference>
<evidence type="ECO:0000256" key="1">
    <source>
        <dbReference type="ARBA" id="ARBA00004141"/>
    </source>
</evidence>